<evidence type="ECO:0000259" key="6">
    <source>
        <dbReference type="PROSITE" id="PS51778"/>
    </source>
</evidence>
<dbReference type="Gene3D" id="2.30.29.30">
    <property type="entry name" value="Pleckstrin-homology domain (PH domain)/Phosphotyrosine-binding domain (PTB)"/>
    <property type="match status" value="1"/>
</dbReference>
<gene>
    <name evidence="7" type="ORF">PECAL_4P12210</name>
</gene>
<evidence type="ECO:0000313" key="8">
    <source>
        <dbReference type="Proteomes" id="UP000789595"/>
    </source>
</evidence>
<evidence type="ECO:0000256" key="1">
    <source>
        <dbReference type="ARBA" id="ARBA00004167"/>
    </source>
</evidence>
<organism evidence="7 8">
    <name type="scientific">Pelagomonas calceolata</name>
    <dbReference type="NCBI Taxonomy" id="35677"/>
    <lineage>
        <taxon>Eukaryota</taxon>
        <taxon>Sar</taxon>
        <taxon>Stramenopiles</taxon>
        <taxon>Ochrophyta</taxon>
        <taxon>Pelagophyceae</taxon>
        <taxon>Pelagomonadales</taxon>
        <taxon>Pelagomonadaceae</taxon>
        <taxon>Pelagomonas</taxon>
    </lineage>
</organism>
<keyword evidence="3" id="KW-1133">Transmembrane helix</keyword>
<dbReference type="Pfam" id="PF02893">
    <property type="entry name" value="GRAM"/>
    <property type="match status" value="1"/>
</dbReference>
<evidence type="ECO:0000256" key="5">
    <source>
        <dbReference type="SAM" id="MobiDB-lite"/>
    </source>
</evidence>
<evidence type="ECO:0000256" key="4">
    <source>
        <dbReference type="ARBA" id="ARBA00023136"/>
    </source>
</evidence>
<evidence type="ECO:0000313" key="7">
    <source>
        <dbReference type="EMBL" id="CAH0373967.1"/>
    </source>
</evidence>
<dbReference type="PANTHER" id="PTHR47666:SF1">
    <property type="entry name" value="PROTEIN VASCULAR ASSOCIATED DEATH 1, CHLOROPLASTIC"/>
    <property type="match status" value="1"/>
</dbReference>
<dbReference type="PROSITE" id="PS51778">
    <property type="entry name" value="VAST"/>
    <property type="match status" value="1"/>
</dbReference>
<name>A0A8J2ST97_9STRA</name>
<dbReference type="PANTHER" id="PTHR47666">
    <property type="entry name" value="PROTEIN VASCULAR ASSOCIATED DEATH 1, CHLOROPLASTIC"/>
    <property type="match status" value="1"/>
</dbReference>
<reference evidence="7" key="1">
    <citation type="submission" date="2021-11" db="EMBL/GenBank/DDBJ databases">
        <authorList>
            <consortium name="Genoscope - CEA"/>
            <person name="William W."/>
        </authorList>
    </citation>
    <scope>NUCLEOTIDE SEQUENCE</scope>
</reference>
<comment type="caution">
    <text evidence="7">The sequence shown here is derived from an EMBL/GenBank/DDBJ whole genome shotgun (WGS) entry which is preliminary data.</text>
</comment>
<keyword evidence="4" id="KW-0472">Membrane</keyword>
<dbReference type="InterPro" id="IPR011993">
    <property type="entry name" value="PH-like_dom_sf"/>
</dbReference>
<dbReference type="EMBL" id="CAKKNE010000004">
    <property type="protein sequence ID" value="CAH0373967.1"/>
    <property type="molecule type" value="Genomic_DNA"/>
</dbReference>
<dbReference type="AlphaFoldDB" id="A0A8J2ST97"/>
<dbReference type="Pfam" id="PF16016">
    <property type="entry name" value="VASt"/>
    <property type="match status" value="1"/>
</dbReference>
<evidence type="ECO:0000256" key="2">
    <source>
        <dbReference type="ARBA" id="ARBA00022692"/>
    </source>
</evidence>
<keyword evidence="2" id="KW-0812">Transmembrane</keyword>
<dbReference type="CDD" id="cd13220">
    <property type="entry name" value="PH-GRAM_GRAMDC"/>
    <property type="match status" value="1"/>
</dbReference>
<accession>A0A8J2ST97</accession>
<proteinExistence type="predicted"/>
<dbReference type="SMART" id="SM00568">
    <property type="entry name" value="GRAM"/>
    <property type="match status" value="1"/>
</dbReference>
<dbReference type="InterPro" id="IPR004182">
    <property type="entry name" value="GRAM"/>
</dbReference>
<feature type="region of interest" description="Disordered" evidence="5">
    <location>
        <begin position="1"/>
        <end position="25"/>
    </location>
</feature>
<evidence type="ECO:0000256" key="3">
    <source>
        <dbReference type="ARBA" id="ARBA00022989"/>
    </source>
</evidence>
<dbReference type="InterPro" id="IPR031968">
    <property type="entry name" value="VASt"/>
</dbReference>
<sequence length="472" mass="53481">MSQIPSASDRFGRKNSASIKTPACRASSKEIEIDTEEDKQDPAAWRDEIVRTIFGDVGAIRRDFSCAIERKILLHGRLYVTERFICFYSNLFGFEKKIKIPYSHVTCVTKENTAVFIPNAIAVITARKEYVFRSFWDRDDCFNLLRAYHEMYRTVLEPASSHVEEEETQQQESKEEAEKFETHVETPVARQESLPQQDLLKRIEGIAGPDVQERPSTPDVADTPEHARSTAKAFGAEVHATKLAETLHTCQLPVSVDEFFAHFLADGCGFPLTKFHVDQGDLEVACTPWASSDGEHDRELRFRRLLNNPMGPKSARTTKIQRCRAFGRHGLVLHGVLSMEDIPYRDCFAIHDRWVVTPRDDGVDVAFEFEVKWSKSTIFKRKIESSSRSDLQAYYDAYAAAARAHLAAAPSSERSPPPPPPPPPPAHPSYLPWAVAAGFLWLYLAQRSANARLLLEVQGLREDINQVLRKDH</sequence>
<keyword evidence="8" id="KW-1185">Reference proteome</keyword>
<dbReference type="GO" id="GO:0016020">
    <property type="term" value="C:membrane"/>
    <property type="evidence" value="ECO:0007669"/>
    <property type="project" value="UniProtKB-SubCell"/>
</dbReference>
<feature type="region of interest" description="Disordered" evidence="5">
    <location>
        <begin position="209"/>
        <end position="228"/>
    </location>
</feature>
<dbReference type="OrthoDB" id="2162691at2759"/>
<protein>
    <recommendedName>
        <fullName evidence="6">VASt domain-containing protein</fullName>
    </recommendedName>
</protein>
<dbReference type="Proteomes" id="UP000789595">
    <property type="component" value="Unassembled WGS sequence"/>
</dbReference>
<comment type="subcellular location">
    <subcellularLocation>
        <location evidence="1">Membrane</location>
        <topology evidence="1">Single-pass membrane protein</topology>
    </subcellularLocation>
</comment>
<feature type="domain" description="VASt" evidence="6">
    <location>
        <begin position="239"/>
        <end position="410"/>
    </location>
</feature>